<evidence type="ECO:0000313" key="3">
    <source>
        <dbReference type="Proteomes" id="UP000525298"/>
    </source>
</evidence>
<protein>
    <submittedName>
        <fullName evidence="2">Histidine ammonia-lyase</fullName>
        <ecNumber evidence="2">4.3.1.3</ecNumber>
    </submittedName>
</protein>
<evidence type="ECO:0000256" key="1">
    <source>
        <dbReference type="ARBA" id="ARBA00023239"/>
    </source>
</evidence>
<proteinExistence type="predicted"/>
<dbReference type="EMBL" id="JACDUS010000005">
    <property type="protein sequence ID" value="MBA2881884.1"/>
    <property type="molecule type" value="Genomic_DNA"/>
</dbReference>
<dbReference type="InterPro" id="IPR008948">
    <property type="entry name" value="L-Aspartase-like"/>
</dbReference>
<keyword evidence="3" id="KW-1185">Reference proteome</keyword>
<dbReference type="AlphaFoldDB" id="A0A7W0HL29"/>
<comment type="caution">
    <text evidence="2">The sequence shown here is derived from an EMBL/GenBank/DDBJ whole genome shotgun (WGS) entry which is preliminary data.</text>
</comment>
<dbReference type="InterPro" id="IPR024083">
    <property type="entry name" value="Fumarase/histidase_N"/>
</dbReference>
<dbReference type="Proteomes" id="UP000525298">
    <property type="component" value="Unassembled WGS sequence"/>
</dbReference>
<organism evidence="2 3">
    <name type="scientific">Desulfosalsimonas propionicica</name>
    <dbReference type="NCBI Taxonomy" id="332175"/>
    <lineage>
        <taxon>Bacteria</taxon>
        <taxon>Pseudomonadati</taxon>
        <taxon>Thermodesulfobacteriota</taxon>
        <taxon>Desulfobacteria</taxon>
        <taxon>Desulfobacterales</taxon>
        <taxon>Desulfosalsimonadaceae</taxon>
        <taxon>Desulfosalsimonas</taxon>
    </lineage>
</organism>
<dbReference type="EC" id="4.3.1.3" evidence="2"/>
<sequence length="526" mass="56088">MENTRNSQSHKLVINGSQISVQQIVEAARGQAEIEMDKSRKFAAHINASRNVLSRAMEQNRPVYGVTTGFGKCCGKRMISEVAEKNGLNLIRFHGCGTGEPFGETGTRAAMICRLICFSRGYSGVSLDLMEKIAELLNARITPVVPSEGSVGASGDLTPMSYVAAVLMGQRQVFYQGRQMPAKKALDQAGITPHRFLPKEPLAIMNGTAMMTGIAAMVVDRAGKLADAAACATALCIHAIGGNTHHYDQVISRVKPHPGQGSAAERIAGLLASDAPPENFTASGPETLQDPYSVRCAPQVIGVLTDALQWVTDWIHTEANSANDNPLFDPESGSVLMGGNFYGGHVAFAMDGLKSALASVADMADRQVALMVDANVNRGLPADLVRVEESEQPFHHGFKAMSITASALAAEALKETMPAASFSRSTESHNQDKVSMGTIAARDACRVCLLAEKTLAVCLLAGVQACEIRSRLDQRPHLSRVAAAIRQIAEPNTADRPMDADIANLSSAIANSELFHPQSTVMKEHG</sequence>
<dbReference type="InterPro" id="IPR001106">
    <property type="entry name" value="Aromatic_Lyase"/>
</dbReference>
<accession>A0A7W0HL29</accession>
<dbReference type="Gene3D" id="1.10.275.10">
    <property type="entry name" value="Fumarase/aspartase (N-terminal domain)"/>
    <property type="match status" value="1"/>
</dbReference>
<evidence type="ECO:0000313" key="2">
    <source>
        <dbReference type="EMBL" id="MBA2881884.1"/>
    </source>
</evidence>
<dbReference type="FunFam" id="1.10.275.10:FF:000005">
    <property type="entry name" value="Histidine ammonia-lyase"/>
    <property type="match status" value="1"/>
</dbReference>
<dbReference type="Gene3D" id="1.20.200.10">
    <property type="entry name" value="Fumarase/aspartase (Central domain)"/>
    <property type="match status" value="1"/>
</dbReference>
<dbReference type="PANTHER" id="PTHR10362">
    <property type="entry name" value="HISTIDINE AMMONIA-LYASE"/>
    <property type="match status" value="1"/>
</dbReference>
<dbReference type="CDD" id="cd00332">
    <property type="entry name" value="PAL-HAL"/>
    <property type="match status" value="1"/>
</dbReference>
<gene>
    <name evidence="2" type="ORF">HNR65_002215</name>
</gene>
<name>A0A7W0HL29_9BACT</name>
<reference evidence="2 3" key="1">
    <citation type="submission" date="2020-07" db="EMBL/GenBank/DDBJ databases">
        <title>Genomic Encyclopedia of Type Strains, Phase IV (KMG-IV): sequencing the most valuable type-strain genomes for metagenomic binning, comparative biology and taxonomic classification.</title>
        <authorList>
            <person name="Goeker M."/>
        </authorList>
    </citation>
    <scope>NUCLEOTIDE SEQUENCE [LARGE SCALE GENOMIC DNA]</scope>
    <source>
        <strain evidence="2 3">DSM 17721</strain>
    </source>
</reference>
<dbReference type="GO" id="GO:0004397">
    <property type="term" value="F:histidine ammonia-lyase activity"/>
    <property type="evidence" value="ECO:0007669"/>
    <property type="project" value="UniProtKB-EC"/>
</dbReference>
<dbReference type="RefSeq" id="WP_181551527.1">
    <property type="nucleotide sequence ID" value="NZ_JACDUS010000005.1"/>
</dbReference>
<dbReference type="Pfam" id="PF00221">
    <property type="entry name" value="Lyase_aromatic"/>
    <property type="match status" value="1"/>
</dbReference>
<dbReference type="SUPFAM" id="SSF48557">
    <property type="entry name" value="L-aspartase-like"/>
    <property type="match status" value="1"/>
</dbReference>
<keyword evidence="1 2" id="KW-0456">Lyase</keyword>